<dbReference type="PANTHER" id="PTHR42748:SF31">
    <property type="entry name" value="NMRA-LIKE DOMAIN-CONTAINING PROTEIN-RELATED"/>
    <property type="match status" value="1"/>
</dbReference>
<dbReference type="Pfam" id="PF05368">
    <property type="entry name" value="NmrA"/>
    <property type="match status" value="1"/>
</dbReference>
<comment type="similarity">
    <text evidence="1">Belongs to the NmrA-type oxidoreductase family.</text>
</comment>
<dbReference type="AlphaFoldDB" id="A0A1Y2MF06"/>
<protein>
    <recommendedName>
        <fullName evidence="3">NmrA-like domain-containing protein</fullName>
    </recommendedName>
</protein>
<dbReference type="InterPro" id="IPR036291">
    <property type="entry name" value="NAD(P)-bd_dom_sf"/>
</dbReference>
<accession>A0A1Y2MF06</accession>
<dbReference type="InParanoid" id="A0A1Y2MF06"/>
<gene>
    <name evidence="4" type="ORF">B5807_01292</name>
</gene>
<dbReference type="EMBL" id="KZ107838">
    <property type="protein sequence ID" value="OSS53818.1"/>
    <property type="molecule type" value="Genomic_DNA"/>
</dbReference>
<dbReference type="InterPro" id="IPR051164">
    <property type="entry name" value="NmrA-like_oxidored"/>
</dbReference>
<evidence type="ECO:0000259" key="3">
    <source>
        <dbReference type="Pfam" id="PF05368"/>
    </source>
</evidence>
<proteinExistence type="inferred from homology"/>
<name>A0A1Y2MF06_EPING</name>
<dbReference type="PANTHER" id="PTHR42748">
    <property type="entry name" value="NITROGEN METABOLITE REPRESSION PROTEIN NMRA FAMILY MEMBER"/>
    <property type="match status" value="1"/>
</dbReference>
<sequence length="321" mass="36054">MSAEKKIIVVVGATGLQGGSVVDAFLQVPEQYHVRALTRNVDSAKAKMLAQKTEVVSGDLKDNDSLSRAFQDAHIIYAMTDFWADMDFDVEYAQGKALADIADALPCLEHFIWSALPDAKTISNGKYPHVYHWQSKAAVTDYIRESKPELWKKTTTVLFPNYMENCLTNPSAYLPMKQADGTYVRSFPLEADTCLPNACIADTGKLVYHVIQNRSKYASSVIAFYSEAISEGTKLEALGKYYNIPVRYNKISEQEFRNQLEKNMPAITALDFTEQLMIFEAFGNIYARPEFIQANQIEGLKLKTWDDFLQEADLGAHLNSA</sequence>
<dbReference type="Gene3D" id="3.90.25.10">
    <property type="entry name" value="UDP-galactose 4-epimerase, domain 1"/>
    <property type="match status" value="1"/>
</dbReference>
<feature type="domain" description="NmrA-like" evidence="3">
    <location>
        <begin position="4"/>
        <end position="309"/>
    </location>
</feature>
<dbReference type="Gene3D" id="3.40.50.720">
    <property type="entry name" value="NAD(P)-binding Rossmann-like Domain"/>
    <property type="match status" value="1"/>
</dbReference>
<evidence type="ECO:0000256" key="1">
    <source>
        <dbReference type="ARBA" id="ARBA00006328"/>
    </source>
</evidence>
<dbReference type="InterPro" id="IPR008030">
    <property type="entry name" value="NmrA-like"/>
</dbReference>
<reference evidence="4 5" key="1">
    <citation type="journal article" date="2017" name="Genome Announc.">
        <title>Genome sequence of the saprophytic ascomycete Epicoccum nigrum ICMP 19927 strain isolated from New Zealand.</title>
        <authorList>
            <person name="Fokin M."/>
            <person name="Fleetwood D."/>
            <person name="Weir B.S."/>
            <person name="Villas-Boas S.G."/>
        </authorList>
    </citation>
    <scope>NUCLEOTIDE SEQUENCE [LARGE SCALE GENOMIC DNA]</scope>
    <source>
        <strain evidence="4 5">ICMP 19927</strain>
    </source>
</reference>
<evidence type="ECO:0000256" key="2">
    <source>
        <dbReference type="ARBA" id="ARBA00022857"/>
    </source>
</evidence>
<dbReference type="GO" id="GO:0005634">
    <property type="term" value="C:nucleus"/>
    <property type="evidence" value="ECO:0007669"/>
    <property type="project" value="TreeGrafter"/>
</dbReference>
<dbReference type="STRING" id="105696.A0A1Y2MF06"/>
<dbReference type="OMA" id="HWQSKAA"/>
<dbReference type="Proteomes" id="UP000193240">
    <property type="component" value="Unassembled WGS sequence"/>
</dbReference>
<dbReference type="SUPFAM" id="SSF51735">
    <property type="entry name" value="NAD(P)-binding Rossmann-fold domains"/>
    <property type="match status" value="1"/>
</dbReference>
<keyword evidence="2" id="KW-0521">NADP</keyword>
<keyword evidence="5" id="KW-1185">Reference proteome</keyword>
<dbReference type="CDD" id="cd05251">
    <property type="entry name" value="NmrA_like_SDR_a"/>
    <property type="match status" value="1"/>
</dbReference>
<evidence type="ECO:0000313" key="5">
    <source>
        <dbReference type="Proteomes" id="UP000193240"/>
    </source>
</evidence>
<organism evidence="4 5">
    <name type="scientific">Epicoccum nigrum</name>
    <name type="common">Soil fungus</name>
    <name type="synonym">Epicoccum purpurascens</name>
    <dbReference type="NCBI Taxonomy" id="105696"/>
    <lineage>
        <taxon>Eukaryota</taxon>
        <taxon>Fungi</taxon>
        <taxon>Dikarya</taxon>
        <taxon>Ascomycota</taxon>
        <taxon>Pezizomycotina</taxon>
        <taxon>Dothideomycetes</taxon>
        <taxon>Pleosporomycetidae</taxon>
        <taxon>Pleosporales</taxon>
        <taxon>Pleosporineae</taxon>
        <taxon>Didymellaceae</taxon>
        <taxon>Epicoccum</taxon>
    </lineage>
</organism>
<evidence type="ECO:0000313" key="4">
    <source>
        <dbReference type="EMBL" id="OSS53818.1"/>
    </source>
</evidence>